<evidence type="ECO:0000313" key="5">
    <source>
        <dbReference type="Proteomes" id="UP000639859"/>
    </source>
</evidence>
<dbReference type="PANTHER" id="PTHR43762:SF1">
    <property type="entry name" value="D-ARABINONO-1,4-LACTONE OXIDASE"/>
    <property type="match status" value="1"/>
</dbReference>
<evidence type="ECO:0000256" key="2">
    <source>
        <dbReference type="ARBA" id="ARBA00022827"/>
    </source>
</evidence>
<organism evidence="4 5">
    <name type="scientific">Caulobacter hibisci</name>
    <dbReference type="NCBI Taxonomy" id="2035993"/>
    <lineage>
        <taxon>Bacteria</taxon>
        <taxon>Pseudomonadati</taxon>
        <taxon>Pseudomonadota</taxon>
        <taxon>Alphaproteobacteria</taxon>
        <taxon>Caulobacterales</taxon>
        <taxon>Caulobacteraceae</taxon>
        <taxon>Caulobacter</taxon>
    </lineage>
</organism>
<evidence type="ECO:0000256" key="1">
    <source>
        <dbReference type="ARBA" id="ARBA00022630"/>
    </source>
</evidence>
<evidence type="ECO:0000259" key="3">
    <source>
        <dbReference type="PROSITE" id="PS51387"/>
    </source>
</evidence>
<name>A0ABS0T7E4_9CAUL</name>
<dbReference type="Proteomes" id="UP000639859">
    <property type="component" value="Unassembled WGS sequence"/>
</dbReference>
<dbReference type="Gene3D" id="3.30.465.10">
    <property type="match status" value="1"/>
</dbReference>
<dbReference type="SUPFAM" id="SSF56176">
    <property type="entry name" value="FAD-binding/transporter-associated domain-like"/>
    <property type="match status" value="1"/>
</dbReference>
<dbReference type="InterPro" id="IPR016171">
    <property type="entry name" value="Vanillyl_alc_oxidase_C-sub2"/>
</dbReference>
<comment type="caution">
    <text evidence="4">The sequence shown here is derived from an EMBL/GenBank/DDBJ whole genome shotgun (WGS) entry which is preliminary data.</text>
</comment>
<dbReference type="InterPro" id="IPR010031">
    <property type="entry name" value="FAD_lactone_oxidase-like"/>
</dbReference>
<proteinExistence type="predicted"/>
<dbReference type="Gene3D" id="1.10.45.10">
    <property type="entry name" value="Vanillyl-alcohol Oxidase, Chain A, domain 4"/>
    <property type="match status" value="1"/>
</dbReference>
<dbReference type="InterPro" id="IPR016164">
    <property type="entry name" value="FAD-linked_Oxase-like_C"/>
</dbReference>
<dbReference type="PROSITE" id="PS51387">
    <property type="entry name" value="FAD_PCMH"/>
    <property type="match status" value="1"/>
</dbReference>
<dbReference type="InterPro" id="IPR016169">
    <property type="entry name" value="FAD-bd_PCMH_sub2"/>
</dbReference>
<dbReference type="InterPro" id="IPR006094">
    <property type="entry name" value="Oxid_FAD_bind_N"/>
</dbReference>
<dbReference type="InterPro" id="IPR036318">
    <property type="entry name" value="FAD-bd_PCMH-like_sf"/>
</dbReference>
<dbReference type="EMBL" id="JADWOX010000033">
    <property type="protein sequence ID" value="MBI1686985.1"/>
    <property type="molecule type" value="Genomic_DNA"/>
</dbReference>
<dbReference type="InterPro" id="IPR016166">
    <property type="entry name" value="FAD-bd_PCMH"/>
</dbReference>
<dbReference type="PROSITE" id="PS51318">
    <property type="entry name" value="TAT"/>
    <property type="match status" value="1"/>
</dbReference>
<dbReference type="Pfam" id="PF01565">
    <property type="entry name" value="FAD_binding_4"/>
    <property type="match status" value="1"/>
</dbReference>
<feature type="domain" description="FAD-binding PCMH-type" evidence="3">
    <location>
        <begin position="48"/>
        <end position="222"/>
    </location>
</feature>
<dbReference type="RefSeq" id="WP_198578868.1">
    <property type="nucleotide sequence ID" value="NZ_JADWOX010000033.1"/>
</dbReference>
<sequence>MSEAFSRRDAVGGALAGAALLATPARAAPATVEQATGGSAILDDASGLDATPVARHVRPAIDGGLVEALRRELKDAAAAGRPVCIGGARHSMGGQSLAQGGTAITFDRGGCAIDAARLTYRAHAGTRWRDIIPALDRLDFAPKVTQANNDFTLGGAFSVNVHGWAAPLGPMGSTVRSITLLMADGQLVRCSREVEPGLFALAMGGYGLFGVIVDLEVEMARNVRLKPAYEAMPAADFGPRFAKALHGPDVVMGYGRLSVSRRNFFQEALMTVFRRVEGAPERLSGKGDPMAGVVRGIYRAQIGSEPWKDLRWYAETVLKPSLEAKAVTRNALINSSADELADRNPRRTDILHEYFLPPDRLGGFLAACRDIIPKSGLDLLNVTLRYIAADRTSVMAFAPGERVAAVMSFSQARTLKADAAMKPVTQALIDAALAHGGSFYLPYRLHARPDQLARAYPGLPRFVAEKRRLDPGGLFRNTMWDRYFAEFA</sequence>
<evidence type="ECO:0000313" key="4">
    <source>
        <dbReference type="EMBL" id="MBI1686985.1"/>
    </source>
</evidence>
<dbReference type="SUPFAM" id="SSF55103">
    <property type="entry name" value="FAD-linked oxidases, C-terminal domain"/>
    <property type="match status" value="1"/>
</dbReference>
<dbReference type="InterPro" id="IPR006311">
    <property type="entry name" value="TAT_signal"/>
</dbReference>
<reference evidence="4 5" key="1">
    <citation type="submission" date="2020-11" db="EMBL/GenBank/DDBJ databases">
        <title>genome sequence of strain KACC 18849.</title>
        <authorList>
            <person name="Gao J."/>
            <person name="Zhang X."/>
        </authorList>
    </citation>
    <scope>NUCLEOTIDE SEQUENCE [LARGE SCALE GENOMIC DNA]</scope>
    <source>
        <strain evidence="4 5">KACC 18849</strain>
    </source>
</reference>
<dbReference type="PANTHER" id="PTHR43762">
    <property type="entry name" value="L-GULONOLACTONE OXIDASE"/>
    <property type="match status" value="1"/>
</dbReference>
<keyword evidence="2" id="KW-0274">FAD</keyword>
<keyword evidence="1" id="KW-0285">Flavoprotein</keyword>
<keyword evidence="5" id="KW-1185">Reference proteome</keyword>
<protein>
    <submittedName>
        <fullName evidence="4">FAD-binding oxidoreductase</fullName>
    </submittedName>
</protein>
<accession>A0ABS0T7E4</accession>
<gene>
    <name evidence="4" type="ORF">I4Q42_25220</name>
</gene>